<feature type="region of interest" description="Disordered" evidence="1">
    <location>
        <begin position="318"/>
        <end position="344"/>
    </location>
</feature>
<feature type="compositionally biased region" description="Basic residues" evidence="1">
    <location>
        <begin position="396"/>
        <end position="408"/>
    </location>
</feature>
<name>A0A194X5T7_MOLSC</name>
<dbReference type="AlphaFoldDB" id="A0A194X5T7"/>
<feature type="compositionally biased region" description="Low complexity" evidence="1">
    <location>
        <begin position="567"/>
        <end position="580"/>
    </location>
</feature>
<accession>A0A194X5T7</accession>
<feature type="region of interest" description="Disordered" evidence="1">
    <location>
        <begin position="1"/>
        <end position="55"/>
    </location>
</feature>
<dbReference type="RefSeq" id="XP_018069517.1">
    <property type="nucleotide sequence ID" value="XM_018219996.1"/>
</dbReference>
<keyword evidence="3" id="KW-1185">Reference proteome</keyword>
<feature type="compositionally biased region" description="Polar residues" evidence="1">
    <location>
        <begin position="14"/>
        <end position="26"/>
    </location>
</feature>
<protein>
    <submittedName>
        <fullName evidence="2">Uncharacterized protein</fullName>
    </submittedName>
</protein>
<feature type="compositionally biased region" description="Polar residues" evidence="1">
    <location>
        <begin position="591"/>
        <end position="601"/>
    </location>
</feature>
<reference evidence="2 3" key="1">
    <citation type="submission" date="2015-10" db="EMBL/GenBank/DDBJ databases">
        <title>Full genome of DAOMC 229536 Phialocephala scopiformis, a fungal endophyte of spruce producing the potent anti-insectan compound rugulosin.</title>
        <authorList>
            <consortium name="DOE Joint Genome Institute"/>
            <person name="Walker A.K."/>
            <person name="Frasz S.L."/>
            <person name="Seifert K.A."/>
            <person name="Miller J.D."/>
            <person name="Mondo S.J."/>
            <person name="Labutti K."/>
            <person name="Lipzen A."/>
            <person name="Dockter R."/>
            <person name="Kennedy M."/>
            <person name="Grigoriev I.V."/>
            <person name="Spatafora J.W."/>
        </authorList>
    </citation>
    <scope>NUCLEOTIDE SEQUENCE [LARGE SCALE GENOMIC DNA]</scope>
    <source>
        <strain evidence="2 3">CBS 120377</strain>
    </source>
</reference>
<sequence>MAVTTGALPDDLRSSSNREPLQSITSSPPPTLTKRIRRKSSFIRHPDSSEDYPSSHDSIYEAVYFSGTNSDSSSNRIELIDIPPRRSAATAVKTVQNDENKKASEVEGLSTIDQIEFRYGFGTPLETITEQRSYATIRTAGRPKSADDVPYIPFLGHRDSFSLSQSPRRKASFSLDDITLVQKSYHEACATIERQTFKIPINEVYAEPKTPIQKPPDRPPTPDGMPSWTAAQSLPVRPVPLTAAQNVFQRFFGLPASGITLSSRTPRPGLDPQVRSVSAPVRGRMAPRFRPPRSVYGPIDQHPFANAPIAQVKAGSQVDPTQASGSGGIMPTMPKKAKGKRKLQRVRFTASATARDSEMLSLQAAMESTTSLALHPLSPIPPMEAAPMRDEPSKNKCPHRRGRGKAAKGKATITIPQIITPDNDQLSESSAIAHNDLGLVVTARPSATLTVPIRSHSIGALAQAAHSTTSLVTDDPRSRATSYSSTTHLMSGGLRSPSGSIIQAQPLSSTPMPSKEQRDPFCWKCATGKAGKKIDQWWKSSASCLCFICCGFDIDEEHVHYAETNEGSSSYGPYSGRSPSNGDFGPRRITLDQSPAGTPRG</sequence>
<dbReference type="EMBL" id="KQ947418">
    <property type="protein sequence ID" value="KUJ15162.1"/>
    <property type="molecule type" value="Genomic_DNA"/>
</dbReference>
<evidence type="ECO:0000313" key="2">
    <source>
        <dbReference type="EMBL" id="KUJ15162.1"/>
    </source>
</evidence>
<feature type="region of interest" description="Disordered" evidence="1">
    <location>
        <begin position="470"/>
        <end position="497"/>
    </location>
</feature>
<dbReference type="InParanoid" id="A0A194X5T7"/>
<feature type="region of interest" description="Disordered" evidence="1">
    <location>
        <begin position="565"/>
        <end position="601"/>
    </location>
</feature>
<feature type="region of interest" description="Disordered" evidence="1">
    <location>
        <begin position="385"/>
        <end position="410"/>
    </location>
</feature>
<proteinExistence type="predicted"/>
<feature type="compositionally biased region" description="Basic residues" evidence="1">
    <location>
        <begin position="335"/>
        <end position="344"/>
    </location>
</feature>
<gene>
    <name evidence="2" type="ORF">LY89DRAFT_735295</name>
</gene>
<evidence type="ECO:0000313" key="3">
    <source>
        <dbReference type="Proteomes" id="UP000070700"/>
    </source>
</evidence>
<organism evidence="2 3">
    <name type="scientific">Mollisia scopiformis</name>
    <name type="common">Conifer needle endophyte fungus</name>
    <name type="synonym">Phialocephala scopiformis</name>
    <dbReference type="NCBI Taxonomy" id="149040"/>
    <lineage>
        <taxon>Eukaryota</taxon>
        <taxon>Fungi</taxon>
        <taxon>Dikarya</taxon>
        <taxon>Ascomycota</taxon>
        <taxon>Pezizomycotina</taxon>
        <taxon>Leotiomycetes</taxon>
        <taxon>Helotiales</taxon>
        <taxon>Mollisiaceae</taxon>
        <taxon>Mollisia</taxon>
    </lineage>
</organism>
<evidence type="ECO:0000256" key="1">
    <source>
        <dbReference type="SAM" id="MobiDB-lite"/>
    </source>
</evidence>
<feature type="region of interest" description="Disordered" evidence="1">
    <location>
        <begin position="208"/>
        <end position="230"/>
    </location>
</feature>
<dbReference type="GeneID" id="28829722"/>
<dbReference type="KEGG" id="psco:LY89DRAFT_735295"/>
<dbReference type="OrthoDB" id="4157036at2759"/>
<dbReference type="Proteomes" id="UP000070700">
    <property type="component" value="Unassembled WGS sequence"/>
</dbReference>
<feature type="compositionally biased region" description="Polar residues" evidence="1">
    <location>
        <begin position="479"/>
        <end position="489"/>
    </location>
</feature>